<feature type="region of interest" description="Disordered" evidence="10">
    <location>
        <begin position="334"/>
        <end position="373"/>
    </location>
</feature>
<dbReference type="GO" id="GO:0017070">
    <property type="term" value="F:U6 snRNA binding"/>
    <property type="evidence" value="ECO:0007669"/>
    <property type="project" value="TreeGrafter"/>
</dbReference>
<dbReference type="FunFam" id="3.30.70.330:FF:000396">
    <property type="entry name" value="Putative Pre-mRNA-splicing factor slt11"/>
    <property type="match status" value="1"/>
</dbReference>
<dbReference type="PANTHER" id="PTHR14089">
    <property type="entry name" value="PRE-MRNA-SPLICING FACTOR RBM22"/>
    <property type="match status" value="1"/>
</dbReference>
<feature type="region of interest" description="Disordered" evidence="10">
    <location>
        <begin position="202"/>
        <end position="221"/>
    </location>
</feature>
<dbReference type="SMART" id="SM00360">
    <property type="entry name" value="RRM"/>
    <property type="match status" value="1"/>
</dbReference>
<evidence type="ECO:0000256" key="7">
    <source>
        <dbReference type="ARBA" id="ARBA00023242"/>
    </source>
</evidence>
<protein>
    <submittedName>
        <fullName evidence="12">Pre-mRNA splicing factor slt11</fullName>
    </submittedName>
</protein>
<evidence type="ECO:0000256" key="9">
    <source>
        <dbReference type="PROSITE-ProRule" id="PRU00176"/>
    </source>
</evidence>
<accession>A0A1Y2E817</accession>
<dbReference type="PANTHER" id="PTHR14089:SF6">
    <property type="entry name" value="PRE-MRNA-SPLICING FACTOR RBM22"/>
    <property type="match status" value="1"/>
</dbReference>
<dbReference type="InterPro" id="IPR012677">
    <property type="entry name" value="Nucleotide-bd_a/b_plait_sf"/>
</dbReference>
<evidence type="ECO:0000256" key="1">
    <source>
        <dbReference type="ARBA" id="ARBA00004123"/>
    </source>
</evidence>
<dbReference type="RefSeq" id="XP_040718201.1">
    <property type="nucleotide sequence ID" value="XM_040858178.1"/>
</dbReference>
<evidence type="ECO:0000259" key="11">
    <source>
        <dbReference type="PROSITE" id="PS50102"/>
    </source>
</evidence>
<dbReference type="GO" id="GO:0036002">
    <property type="term" value="F:pre-mRNA binding"/>
    <property type="evidence" value="ECO:0007669"/>
    <property type="project" value="TreeGrafter"/>
</dbReference>
<dbReference type="PROSITE" id="PS50102">
    <property type="entry name" value="RRM"/>
    <property type="match status" value="1"/>
</dbReference>
<gene>
    <name evidence="12" type="ORF">BCR38DRAFT_407537</name>
</gene>
<dbReference type="InterPro" id="IPR034356">
    <property type="entry name" value="Slt11_RRM"/>
</dbReference>
<dbReference type="InterPro" id="IPR048995">
    <property type="entry name" value="STL11/RBM22-like_N"/>
</dbReference>
<dbReference type="InterPro" id="IPR035979">
    <property type="entry name" value="RBD_domain_sf"/>
</dbReference>
<dbReference type="GO" id="GO:0071014">
    <property type="term" value="C:post-mRNA release spliceosomal complex"/>
    <property type="evidence" value="ECO:0007669"/>
    <property type="project" value="EnsemblFungi"/>
</dbReference>
<evidence type="ECO:0000256" key="8">
    <source>
        <dbReference type="ARBA" id="ARBA00025609"/>
    </source>
</evidence>
<evidence type="ECO:0000256" key="5">
    <source>
        <dbReference type="ARBA" id="ARBA00022884"/>
    </source>
</evidence>
<feature type="domain" description="RRM" evidence="11">
    <location>
        <begin position="234"/>
        <end position="307"/>
    </location>
</feature>
<evidence type="ECO:0000256" key="2">
    <source>
        <dbReference type="ARBA" id="ARBA00007781"/>
    </source>
</evidence>
<dbReference type="Pfam" id="PF00076">
    <property type="entry name" value="RRM_1"/>
    <property type="match status" value="1"/>
</dbReference>
<dbReference type="SUPFAM" id="SSF54928">
    <property type="entry name" value="RNA-binding domain, RBD"/>
    <property type="match status" value="1"/>
</dbReference>
<dbReference type="InParanoid" id="A0A1Y2E817"/>
<dbReference type="GO" id="GO:0071006">
    <property type="term" value="C:U2-type catalytic step 1 spliceosome"/>
    <property type="evidence" value="ECO:0007669"/>
    <property type="project" value="TreeGrafter"/>
</dbReference>
<evidence type="ECO:0000313" key="12">
    <source>
        <dbReference type="EMBL" id="ORY67577.1"/>
    </source>
</evidence>
<dbReference type="Pfam" id="PF21369">
    <property type="entry name" value="STL11_N"/>
    <property type="match status" value="1"/>
</dbReference>
<keyword evidence="7" id="KW-0539">Nucleus</keyword>
<evidence type="ECO:0000256" key="10">
    <source>
        <dbReference type="SAM" id="MobiDB-lite"/>
    </source>
</evidence>
<keyword evidence="6" id="KW-0508">mRNA splicing</keyword>
<organism evidence="12 13">
    <name type="scientific">Pseudomassariella vexata</name>
    <dbReference type="NCBI Taxonomy" id="1141098"/>
    <lineage>
        <taxon>Eukaryota</taxon>
        <taxon>Fungi</taxon>
        <taxon>Dikarya</taxon>
        <taxon>Ascomycota</taxon>
        <taxon>Pezizomycotina</taxon>
        <taxon>Sordariomycetes</taxon>
        <taxon>Xylariomycetidae</taxon>
        <taxon>Amphisphaeriales</taxon>
        <taxon>Pseudomassariaceae</taxon>
        <taxon>Pseudomassariella</taxon>
    </lineage>
</organism>
<dbReference type="Proteomes" id="UP000193689">
    <property type="component" value="Unassembled WGS sequence"/>
</dbReference>
<dbReference type="GO" id="GO:0008380">
    <property type="term" value="P:RNA splicing"/>
    <property type="evidence" value="ECO:0007669"/>
    <property type="project" value="UniProtKB-KW"/>
</dbReference>
<evidence type="ECO:0000256" key="4">
    <source>
        <dbReference type="ARBA" id="ARBA00022728"/>
    </source>
</evidence>
<comment type="similarity">
    <text evidence="2">Belongs to the SLT11 family.</text>
</comment>
<dbReference type="GeneID" id="63774390"/>
<evidence type="ECO:0000256" key="6">
    <source>
        <dbReference type="ARBA" id="ARBA00023187"/>
    </source>
</evidence>
<keyword evidence="5 9" id="KW-0694">RNA-binding</keyword>
<proteinExistence type="inferred from homology"/>
<dbReference type="FunCoup" id="A0A1Y2E817">
    <property type="interactions" value="122"/>
</dbReference>
<dbReference type="GO" id="GO:0006397">
    <property type="term" value="P:mRNA processing"/>
    <property type="evidence" value="ECO:0007669"/>
    <property type="project" value="UniProtKB-KW"/>
</dbReference>
<dbReference type="AlphaFoldDB" id="A0A1Y2E817"/>
<comment type="function">
    <text evidence="8">Involved in pre-mRNA splicing. Facilitates the cooperative formation of U2/U6 helix II in association with stem II in the spliceosome. Binds to RNA.</text>
</comment>
<sequence>MPPPMKADLNRAGWETTDFPSVCESCLPENPYVKMLREDYGAKTCKICTRPYTVFSWSGDRAHGRKKHTNICLTCARVKNCCQCCMLDLSFGLPIAIRDAALKMVAPGPGSEVNREYFAQNMEKEIEEGRGGTEVYEKTDEKARELLRRLAASKPYFRKGRAIEDGSAAEGSATGGDATVGAGVGGPGPIRTRDSRAAIVVGAGPKRPGRPFPSASQLPPGPKDYIPPADRSIMSLFVTGVEDDLPEYKIRDFFKVHGKIKSLICSHMSHCAFINYETREGAEKAAEACQGRAVIAGCPLRVRWSTPKPVGTMNKEQRAEMIRDGRSAFGDMRKQKTIEGGRQRPALTQGESGGAQHENIESLSAIAAPPGAGDVNYASLEGN</sequence>
<dbReference type="InterPro" id="IPR039171">
    <property type="entry name" value="Cwc2/Slt11"/>
</dbReference>
<dbReference type="STRING" id="1141098.A0A1Y2E817"/>
<dbReference type="GO" id="GO:0000974">
    <property type="term" value="C:Prp19 complex"/>
    <property type="evidence" value="ECO:0007669"/>
    <property type="project" value="EnsemblFungi"/>
</dbReference>
<dbReference type="Gene3D" id="3.30.70.330">
    <property type="match status" value="1"/>
</dbReference>
<dbReference type="CDD" id="cd12265">
    <property type="entry name" value="RRM_SLT11"/>
    <property type="match status" value="1"/>
</dbReference>
<evidence type="ECO:0000256" key="3">
    <source>
        <dbReference type="ARBA" id="ARBA00022664"/>
    </source>
</evidence>
<dbReference type="GO" id="GO:0071007">
    <property type="term" value="C:U2-type catalytic step 2 spliceosome"/>
    <property type="evidence" value="ECO:0007669"/>
    <property type="project" value="TreeGrafter"/>
</dbReference>
<keyword evidence="13" id="KW-1185">Reference proteome</keyword>
<comment type="caution">
    <text evidence="12">The sequence shown here is derived from an EMBL/GenBank/DDBJ whole genome shotgun (WGS) entry which is preliminary data.</text>
</comment>
<feature type="compositionally biased region" description="Low complexity" evidence="10">
    <location>
        <begin position="171"/>
        <end position="181"/>
    </location>
</feature>
<dbReference type="OrthoDB" id="10259600at2759"/>
<dbReference type="InterPro" id="IPR000504">
    <property type="entry name" value="RRM_dom"/>
</dbReference>
<dbReference type="EMBL" id="MCFJ01000004">
    <property type="protein sequence ID" value="ORY67577.1"/>
    <property type="molecule type" value="Genomic_DNA"/>
</dbReference>
<keyword evidence="3" id="KW-0507">mRNA processing</keyword>
<evidence type="ECO:0000313" key="13">
    <source>
        <dbReference type="Proteomes" id="UP000193689"/>
    </source>
</evidence>
<keyword evidence="4" id="KW-0747">Spliceosome</keyword>
<reference evidence="12 13" key="1">
    <citation type="submission" date="2016-07" db="EMBL/GenBank/DDBJ databases">
        <title>Pervasive Adenine N6-methylation of Active Genes in Fungi.</title>
        <authorList>
            <consortium name="DOE Joint Genome Institute"/>
            <person name="Mondo S.J."/>
            <person name="Dannebaum R.O."/>
            <person name="Kuo R.C."/>
            <person name="Labutti K."/>
            <person name="Haridas S."/>
            <person name="Kuo A."/>
            <person name="Salamov A."/>
            <person name="Ahrendt S.R."/>
            <person name="Lipzen A."/>
            <person name="Sullivan W."/>
            <person name="Andreopoulos W.B."/>
            <person name="Clum A."/>
            <person name="Lindquist E."/>
            <person name="Daum C."/>
            <person name="Ramamoorthy G.K."/>
            <person name="Gryganskyi A."/>
            <person name="Culley D."/>
            <person name="Magnuson J.K."/>
            <person name="James T.Y."/>
            <person name="O'Malley M.A."/>
            <person name="Stajich J.E."/>
            <person name="Spatafora J.W."/>
            <person name="Visel A."/>
            <person name="Grigoriev I.V."/>
        </authorList>
    </citation>
    <scope>NUCLEOTIDE SEQUENCE [LARGE SCALE GENOMIC DNA]</scope>
    <source>
        <strain evidence="12 13">CBS 129021</strain>
    </source>
</reference>
<comment type="subcellular location">
    <subcellularLocation>
        <location evidence="1">Nucleus</location>
    </subcellularLocation>
</comment>
<name>A0A1Y2E817_9PEZI</name>
<feature type="region of interest" description="Disordered" evidence="10">
    <location>
        <begin position="167"/>
        <end position="191"/>
    </location>
</feature>